<evidence type="ECO:0000313" key="1">
    <source>
        <dbReference type="EMBL" id="QXN90275.1"/>
    </source>
</evidence>
<dbReference type="Proteomes" id="UP000694257">
    <property type="component" value="Chromosome"/>
</dbReference>
<keyword evidence="2" id="KW-1185">Reference proteome</keyword>
<organism evidence="1 2">
    <name type="scientific">Nocardia iowensis</name>
    <dbReference type="NCBI Taxonomy" id="204891"/>
    <lineage>
        <taxon>Bacteria</taxon>
        <taxon>Bacillati</taxon>
        <taxon>Actinomycetota</taxon>
        <taxon>Actinomycetes</taxon>
        <taxon>Mycobacteriales</taxon>
        <taxon>Nocardiaceae</taxon>
        <taxon>Nocardia</taxon>
    </lineage>
</organism>
<gene>
    <name evidence="1" type="ORF">KV110_33425</name>
</gene>
<sequence length="524" mass="58166">MLPEDNTPWPPPPFDGSQKAMKVWDAWYAGDTDRLADIYQRYPAYRPAQFSGGLVGRIARFFWGRPNPQATKRLHIPLAADLARGSSALLFSQPPRFVIGEDDARGDRKPAQARLELLLGGADTAAILLEAGELASALGGVYLRAWWDRSISDHVNFATMAADCAIPRWRYGRLAGVTFWQVVAEDTTSGEVWRHLEHHAPGRIHHGLYRGGHDQLGQRRQLIEHPDTAWAAPLVNSSAAIATGVDTLTARYVPNVRPNRGWRHTPGLAQLGRSDLDGQEPLLDALDETWSAWMRDIDHGRSRLFVDKQLTHTRGPGTGATFDSEQAIFTPLPGASLGSLKDGAPPIVPQQFAIRWQEHSETATEITELILRGAGLSASTFGDPRTAGLVTATEVNSRDKLSETTRDQKINYWKAELAPFARTLTELDRVHFGSRIELKANPEVRWPVRAQLPPFETAQRLAALKAADLISLEQAVRERNPNWSGDDINDEVDRIRSEVEQRTRSQAVQPHLSGSAAIHDRFAH</sequence>
<dbReference type="RefSeq" id="WP_218471147.1">
    <property type="nucleotide sequence ID" value="NZ_BAABJN010000006.1"/>
</dbReference>
<name>A0ABX8RPR4_NOCIO</name>
<reference evidence="1 2" key="1">
    <citation type="submission" date="2021-07" db="EMBL/GenBank/DDBJ databases">
        <title>Whole Genome Sequence of Nocardia Iowensis.</title>
        <authorList>
            <person name="Lamm A."/>
            <person name="Collins-Fairclough A.M."/>
            <person name="Bunk B."/>
            <person name="Sproer C."/>
        </authorList>
    </citation>
    <scope>NUCLEOTIDE SEQUENCE [LARGE SCALE GENOMIC DNA]</scope>
    <source>
        <strain evidence="1 2">NRRL 5646</strain>
    </source>
</reference>
<evidence type="ECO:0000313" key="2">
    <source>
        <dbReference type="Proteomes" id="UP000694257"/>
    </source>
</evidence>
<accession>A0ABX8RPR4</accession>
<protein>
    <submittedName>
        <fullName evidence="1">Phage portal protein</fullName>
    </submittedName>
</protein>
<proteinExistence type="predicted"/>
<dbReference type="EMBL" id="CP078145">
    <property type="protein sequence ID" value="QXN90275.1"/>
    <property type="molecule type" value="Genomic_DNA"/>
</dbReference>